<dbReference type="EMBL" id="JACAZH010000032">
    <property type="protein sequence ID" value="KAF7338734.1"/>
    <property type="molecule type" value="Genomic_DNA"/>
</dbReference>
<reference evidence="4" key="1">
    <citation type="submission" date="2020-05" db="EMBL/GenBank/DDBJ databases">
        <title>Mycena genomes resolve the evolution of fungal bioluminescence.</title>
        <authorList>
            <person name="Tsai I.J."/>
        </authorList>
    </citation>
    <scope>NUCLEOTIDE SEQUENCE</scope>
    <source>
        <strain evidence="4">160909Yilan</strain>
    </source>
</reference>
<accession>A0A8H6XDZ8</accession>
<evidence type="ECO:0000313" key="5">
    <source>
        <dbReference type="Proteomes" id="UP000623467"/>
    </source>
</evidence>
<dbReference type="SMART" id="SM00642">
    <property type="entry name" value="Aamy"/>
    <property type="match status" value="1"/>
</dbReference>
<dbReference type="GO" id="GO:0005975">
    <property type="term" value="P:carbohydrate metabolic process"/>
    <property type="evidence" value="ECO:0007669"/>
    <property type="project" value="InterPro"/>
</dbReference>
<dbReference type="Gene3D" id="2.60.40.1180">
    <property type="entry name" value="Golgi alpha-mannosidase II"/>
    <property type="match status" value="1"/>
</dbReference>
<dbReference type="InterPro" id="IPR013780">
    <property type="entry name" value="Glyco_hydro_b"/>
</dbReference>
<feature type="region of interest" description="Disordered" evidence="2">
    <location>
        <begin position="51"/>
        <end position="78"/>
    </location>
</feature>
<evidence type="ECO:0000256" key="1">
    <source>
        <dbReference type="ARBA" id="ARBA00008061"/>
    </source>
</evidence>
<dbReference type="Proteomes" id="UP000623467">
    <property type="component" value="Unassembled WGS sequence"/>
</dbReference>
<dbReference type="InterPro" id="IPR017853">
    <property type="entry name" value="GH"/>
</dbReference>
<feature type="domain" description="Glycosyl hydrolase family 13 catalytic" evidence="3">
    <location>
        <begin position="57"/>
        <end position="437"/>
    </location>
</feature>
<dbReference type="CDD" id="cd11318">
    <property type="entry name" value="AmyAc_bac_fung_AmyA"/>
    <property type="match status" value="1"/>
</dbReference>
<name>A0A8H6XDZ8_9AGAR</name>
<proteinExistence type="inferred from homology"/>
<dbReference type="AlphaFoldDB" id="A0A8H6XDZ8"/>
<protein>
    <recommendedName>
        <fullName evidence="3">Glycosyl hydrolase family 13 catalytic domain-containing protein</fullName>
    </recommendedName>
</protein>
<dbReference type="SUPFAM" id="SSF51011">
    <property type="entry name" value="Glycosyl hydrolase domain"/>
    <property type="match status" value="1"/>
</dbReference>
<dbReference type="OrthoDB" id="550577at2759"/>
<dbReference type="InterPro" id="IPR006047">
    <property type="entry name" value="GH13_cat_dom"/>
</dbReference>
<dbReference type="Pfam" id="PF09154">
    <property type="entry name" value="Alpha-amy_C_pro"/>
    <property type="match status" value="1"/>
</dbReference>
<comment type="similarity">
    <text evidence="1">Belongs to the glycosyl hydrolase 13 family.</text>
</comment>
<dbReference type="InterPro" id="IPR015237">
    <property type="entry name" value="Alpha-amylase_C_pro"/>
</dbReference>
<evidence type="ECO:0000313" key="4">
    <source>
        <dbReference type="EMBL" id="KAF7338734.1"/>
    </source>
</evidence>
<gene>
    <name evidence="4" type="ORF">MSAN_02195700</name>
</gene>
<dbReference type="Gene3D" id="2.40.30.140">
    <property type="match status" value="1"/>
</dbReference>
<dbReference type="Pfam" id="PF00128">
    <property type="entry name" value="Alpha-amylase"/>
    <property type="match status" value="1"/>
</dbReference>
<dbReference type="NCBIfam" id="NF006969">
    <property type="entry name" value="PRK09441.1-2"/>
    <property type="match status" value="1"/>
</dbReference>
<organism evidence="4 5">
    <name type="scientific">Mycena sanguinolenta</name>
    <dbReference type="NCBI Taxonomy" id="230812"/>
    <lineage>
        <taxon>Eukaryota</taxon>
        <taxon>Fungi</taxon>
        <taxon>Dikarya</taxon>
        <taxon>Basidiomycota</taxon>
        <taxon>Agaricomycotina</taxon>
        <taxon>Agaricomycetes</taxon>
        <taxon>Agaricomycetidae</taxon>
        <taxon>Agaricales</taxon>
        <taxon>Marasmiineae</taxon>
        <taxon>Mycenaceae</taxon>
        <taxon>Mycena</taxon>
    </lineage>
</organism>
<dbReference type="PANTHER" id="PTHR43447">
    <property type="entry name" value="ALPHA-AMYLASE"/>
    <property type="match status" value="1"/>
</dbReference>
<sequence length="543" mass="61288">MSADANAEYSETKDQNYTMASISLPQRFNCAYLPRLLAASLRVVRRRRRGPLEAHREAGPRAGVDGSNGDVVAPANQGGRPRFGRIRHLRRVRLGYAPSFVGFSCTDTTLGEFEQKGGIRTNWGTKEELIAAIKKGKEHGVVSYVDAVLNHRFGADRKETFAAVEVDESDRTKEVSDKYDVKGWTGFDFPGRGDKYSAMKYNFNHFTGVDYNDKNKKTAIYKIHGDGKDWAQGVDNENENYDYLMGADIDHSHPDVRADLIHWGKWVTNELGTAGFRFDAVKHIDRGFIADFVKSVRAETDKPSMFAVGEFWKDSITDLEEYLDSLGTQFSVFDAPLHYNFKEAGDRGRDYDLRAIWDGTVVQKRPIDAVTLVENHEYQVGQSLESAVNPAFKPLAYALILLRPSGYPCVFWGDLYGTKGENPQQPISQLANLIRARKLFAYGELRDYWDHMNCVGWVRMGEPEKGRPDGCAVVVCNGDEGFKRMEVGKEHANERWTDVLGWHDGEVVIGEDGWADFRCSPMSVSVWVKSDAKGREQFERAQQ</sequence>
<evidence type="ECO:0000256" key="2">
    <source>
        <dbReference type="SAM" id="MobiDB-lite"/>
    </source>
</evidence>
<dbReference type="NCBIfam" id="NF006968">
    <property type="entry name" value="PRK09441.1-1"/>
    <property type="match status" value="1"/>
</dbReference>
<dbReference type="GO" id="GO:0004553">
    <property type="term" value="F:hydrolase activity, hydrolyzing O-glycosyl compounds"/>
    <property type="evidence" value="ECO:0007669"/>
    <property type="project" value="InterPro"/>
</dbReference>
<dbReference type="Gene3D" id="3.20.20.80">
    <property type="entry name" value="Glycosidases"/>
    <property type="match status" value="1"/>
</dbReference>
<keyword evidence="5" id="KW-1185">Reference proteome</keyword>
<evidence type="ECO:0000259" key="3">
    <source>
        <dbReference type="SMART" id="SM00642"/>
    </source>
</evidence>
<comment type="caution">
    <text evidence="4">The sequence shown here is derived from an EMBL/GenBank/DDBJ whole genome shotgun (WGS) entry which is preliminary data.</text>
</comment>
<dbReference type="SUPFAM" id="SSF51445">
    <property type="entry name" value="(Trans)glycosidases"/>
    <property type="match status" value="1"/>
</dbReference>